<dbReference type="InterPro" id="IPR000182">
    <property type="entry name" value="GNAT_dom"/>
</dbReference>
<feature type="domain" description="N-acetyltransferase" evidence="1">
    <location>
        <begin position="3"/>
        <end position="150"/>
    </location>
</feature>
<name>A0A6J7GGR7_9ZZZZ</name>
<evidence type="ECO:0000313" key="2">
    <source>
        <dbReference type="EMBL" id="CAB4906204.1"/>
    </source>
</evidence>
<evidence type="ECO:0000259" key="1">
    <source>
        <dbReference type="PROSITE" id="PS51186"/>
    </source>
</evidence>
<dbReference type="EMBL" id="CAFBMP010000030">
    <property type="protein sequence ID" value="CAB4906204.1"/>
    <property type="molecule type" value="Genomic_DNA"/>
</dbReference>
<accession>A0A6J7GGR7</accession>
<dbReference type="InterPro" id="IPR016181">
    <property type="entry name" value="Acyl_CoA_acyltransferase"/>
</dbReference>
<dbReference type="PANTHER" id="PTHR41700:SF1">
    <property type="entry name" value="N-ACETYLTRANSFERASE DOMAIN-CONTAINING PROTEIN"/>
    <property type="match status" value="1"/>
</dbReference>
<gene>
    <name evidence="2" type="ORF">UFOPK3608_00641</name>
</gene>
<dbReference type="CDD" id="cd04301">
    <property type="entry name" value="NAT_SF"/>
    <property type="match status" value="1"/>
</dbReference>
<dbReference type="PROSITE" id="PS51186">
    <property type="entry name" value="GNAT"/>
    <property type="match status" value="1"/>
</dbReference>
<dbReference type="AlphaFoldDB" id="A0A6J7GGR7"/>
<dbReference type="InterPro" id="IPR038764">
    <property type="entry name" value="GNAT_N_AcTrfase_prd"/>
</dbReference>
<dbReference type="PANTHER" id="PTHR41700">
    <property type="entry name" value="GCN5-RELATED N-ACETYLTRANSFERASE"/>
    <property type="match status" value="1"/>
</dbReference>
<sequence length="234" mass="26021">MSIEIRPLISIADQQLARQIFDQTWAMDSGTEINPNLLQAMVHSGAYLSGAFIAGSCVGAAFAFPATAGGLHLHSHMTAVLDEYRDRGVGYELKIDQWHWAKKNNYQEISWTFDPLVSRNAKLNLIKLGVNISAYYPNFYGDMPDALNAGDESDRVMAAWPVIGDNPTPRQLLDRSNPDDILIKIPADIVAIRGSDIGENLIWRRKVREQFTQALAKGGRVIGFSTNSEYVVRI</sequence>
<proteinExistence type="predicted"/>
<reference evidence="2" key="1">
    <citation type="submission" date="2020-05" db="EMBL/GenBank/DDBJ databases">
        <authorList>
            <person name="Chiriac C."/>
            <person name="Salcher M."/>
            <person name="Ghai R."/>
            <person name="Kavagutti S V."/>
        </authorList>
    </citation>
    <scope>NUCLEOTIDE SEQUENCE</scope>
</reference>
<protein>
    <submittedName>
        <fullName evidence="2">Unannotated protein</fullName>
    </submittedName>
</protein>
<dbReference type="Gene3D" id="3.40.630.30">
    <property type="match status" value="1"/>
</dbReference>
<dbReference type="SUPFAM" id="SSF55729">
    <property type="entry name" value="Acyl-CoA N-acyltransferases (Nat)"/>
    <property type="match status" value="1"/>
</dbReference>
<dbReference type="GO" id="GO:0016747">
    <property type="term" value="F:acyltransferase activity, transferring groups other than amino-acyl groups"/>
    <property type="evidence" value="ECO:0007669"/>
    <property type="project" value="InterPro"/>
</dbReference>
<organism evidence="2">
    <name type="scientific">freshwater metagenome</name>
    <dbReference type="NCBI Taxonomy" id="449393"/>
    <lineage>
        <taxon>unclassified sequences</taxon>
        <taxon>metagenomes</taxon>
        <taxon>ecological metagenomes</taxon>
    </lineage>
</organism>